<dbReference type="AlphaFoldDB" id="A0A1C7LVF2"/>
<proteinExistence type="predicted"/>
<feature type="compositionally biased region" description="Basic and acidic residues" evidence="1">
    <location>
        <begin position="1"/>
        <end position="17"/>
    </location>
</feature>
<name>A0A1C7LVF2_GRIFR</name>
<sequence length="80" mass="8709">MEKAARRDGCGHEKKEAFSGAKSKGRPGSQRSDAQRTHATDLRKLVKSNLLRWALSGSCQTALDAANGNARFRRSPPGQE</sequence>
<accession>A0A1C7LVF2</accession>
<comment type="caution">
    <text evidence="2">The sequence shown here is derived from an EMBL/GenBank/DDBJ whole genome shotgun (WGS) entry which is preliminary data.</text>
</comment>
<reference evidence="2 3" key="1">
    <citation type="submission" date="2016-03" db="EMBL/GenBank/DDBJ databases">
        <title>Whole genome sequencing of Grifola frondosa 9006-11.</title>
        <authorList>
            <person name="Min B."/>
            <person name="Park H."/>
            <person name="Kim J.-G."/>
            <person name="Cho H."/>
            <person name="Oh Y.-L."/>
            <person name="Kong W.-S."/>
            <person name="Choi I.-G."/>
        </authorList>
    </citation>
    <scope>NUCLEOTIDE SEQUENCE [LARGE SCALE GENOMIC DNA]</scope>
    <source>
        <strain evidence="2 3">9006-11</strain>
    </source>
</reference>
<dbReference type="EMBL" id="LUGG01000019">
    <property type="protein sequence ID" value="OBZ68745.1"/>
    <property type="molecule type" value="Genomic_DNA"/>
</dbReference>
<gene>
    <name evidence="2" type="ORF">A0H81_11129</name>
</gene>
<evidence type="ECO:0000313" key="2">
    <source>
        <dbReference type="EMBL" id="OBZ68745.1"/>
    </source>
</evidence>
<evidence type="ECO:0000313" key="3">
    <source>
        <dbReference type="Proteomes" id="UP000092993"/>
    </source>
</evidence>
<keyword evidence="3" id="KW-1185">Reference proteome</keyword>
<feature type="region of interest" description="Disordered" evidence="1">
    <location>
        <begin position="1"/>
        <end position="40"/>
    </location>
</feature>
<protein>
    <submittedName>
        <fullName evidence="2">Uncharacterized protein</fullName>
    </submittedName>
</protein>
<organism evidence="2 3">
    <name type="scientific">Grifola frondosa</name>
    <name type="common">Maitake</name>
    <name type="synonym">Polyporus frondosus</name>
    <dbReference type="NCBI Taxonomy" id="5627"/>
    <lineage>
        <taxon>Eukaryota</taxon>
        <taxon>Fungi</taxon>
        <taxon>Dikarya</taxon>
        <taxon>Basidiomycota</taxon>
        <taxon>Agaricomycotina</taxon>
        <taxon>Agaricomycetes</taxon>
        <taxon>Polyporales</taxon>
        <taxon>Grifolaceae</taxon>
        <taxon>Grifola</taxon>
    </lineage>
</organism>
<dbReference type="Proteomes" id="UP000092993">
    <property type="component" value="Unassembled WGS sequence"/>
</dbReference>
<evidence type="ECO:0000256" key="1">
    <source>
        <dbReference type="SAM" id="MobiDB-lite"/>
    </source>
</evidence>